<organism evidence="1 2">
    <name type="scientific">Streptomyces coacervatus</name>
    <dbReference type="NCBI Taxonomy" id="647381"/>
    <lineage>
        <taxon>Bacteria</taxon>
        <taxon>Bacillati</taxon>
        <taxon>Actinomycetota</taxon>
        <taxon>Actinomycetes</taxon>
        <taxon>Kitasatosporales</taxon>
        <taxon>Streptomycetaceae</taxon>
        <taxon>Streptomyces</taxon>
    </lineage>
</organism>
<reference evidence="2" key="1">
    <citation type="journal article" date="2019" name="Int. J. Syst. Evol. Microbiol.">
        <title>The Global Catalogue of Microorganisms (GCM) 10K type strain sequencing project: providing services to taxonomists for standard genome sequencing and annotation.</title>
        <authorList>
            <consortium name="The Broad Institute Genomics Platform"/>
            <consortium name="The Broad Institute Genome Sequencing Center for Infectious Disease"/>
            <person name="Wu L."/>
            <person name="Ma J."/>
        </authorList>
    </citation>
    <scope>NUCLEOTIDE SEQUENCE [LARGE SCALE GENOMIC DNA]</scope>
    <source>
        <strain evidence="2">JCM 17138</strain>
    </source>
</reference>
<name>A0ABP7J9J1_9ACTN</name>
<accession>A0ABP7J9J1</accession>
<dbReference type="RefSeq" id="WP_275777275.1">
    <property type="nucleotide sequence ID" value="NZ_BAABDE010000034.1"/>
</dbReference>
<dbReference type="EMBL" id="BAABDE010000034">
    <property type="protein sequence ID" value="GAA3838467.1"/>
    <property type="molecule type" value="Genomic_DNA"/>
</dbReference>
<dbReference type="Proteomes" id="UP001501009">
    <property type="component" value="Unassembled WGS sequence"/>
</dbReference>
<comment type="caution">
    <text evidence="1">The sequence shown here is derived from an EMBL/GenBank/DDBJ whole genome shotgun (WGS) entry which is preliminary data.</text>
</comment>
<evidence type="ECO:0000313" key="1">
    <source>
        <dbReference type="EMBL" id="GAA3838467.1"/>
    </source>
</evidence>
<gene>
    <name evidence="1" type="ORF">GCM10022403_083700</name>
</gene>
<evidence type="ECO:0000313" key="2">
    <source>
        <dbReference type="Proteomes" id="UP001501009"/>
    </source>
</evidence>
<protein>
    <recommendedName>
        <fullName evidence="3">DUF4262 domain-containing protein</fullName>
    </recommendedName>
</protein>
<dbReference type="Pfam" id="PF14081">
    <property type="entry name" value="DUF4262"/>
    <property type="match status" value="1"/>
</dbReference>
<dbReference type="InterPro" id="IPR025358">
    <property type="entry name" value="DUF4262"/>
</dbReference>
<sequence>MMLEDTYLRAIKAIIANYGHAVQYVGGDPETGARPFAYTIGLHRSGGRDYELAVSGLGPAASAGVLDLLAEALSENDTPPSAGLQVRNLLELGLDLRLRLVSHPEELGVIRLVYGAAPTVWQALWPDLANRFPGDPAYDLADELQELL</sequence>
<evidence type="ECO:0008006" key="3">
    <source>
        <dbReference type="Google" id="ProtNLM"/>
    </source>
</evidence>
<keyword evidence="2" id="KW-1185">Reference proteome</keyword>
<proteinExistence type="predicted"/>